<evidence type="ECO:0000256" key="2">
    <source>
        <dbReference type="ARBA" id="ARBA00022481"/>
    </source>
</evidence>
<dbReference type="InterPro" id="IPR045853">
    <property type="entry name" value="Pep_chain_release_fac_I_sf"/>
</dbReference>
<keyword evidence="4" id="KW-0175">Coiled coil</keyword>
<feature type="coiled-coil region" evidence="4">
    <location>
        <begin position="75"/>
        <end position="102"/>
    </location>
</feature>
<keyword evidence="2" id="KW-0488">Methylation</keyword>
<dbReference type="InterPro" id="IPR050057">
    <property type="entry name" value="Prokaryotic/Mito_RF"/>
</dbReference>
<accession>A0A4U0U7U6</accession>
<keyword evidence="7" id="KW-1185">Reference proteome</keyword>
<dbReference type="PANTHER" id="PTHR43804:SF7">
    <property type="entry name" value="LD18447P"/>
    <property type="match status" value="1"/>
</dbReference>
<dbReference type="GO" id="GO:0005739">
    <property type="term" value="C:mitochondrion"/>
    <property type="evidence" value="ECO:0007669"/>
    <property type="project" value="UniProtKB-ARBA"/>
</dbReference>
<dbReference type="EMBL" id="NAJL01000010">
    <property type="protein sequence ID" value="TKA30712.1"/>
    <property type="molecule type" value="Genomic_DNA"/>
</dbReference>
<dbReference type="GO" id="GO:0003747">
    <property type="term" value="F:translation release factor activity"/>
    <property type="evidence" value="ECO:0007669"/>
    <property type="project" value="InterPro"/>
</dbReference>
<dbReference type="SMART" id="SM00937">
    <property type="entry name" value="PCRF"/>
    <property type="match status" value="1"/>
</dbReference>
<dbReference type="FunFam" id="3.30.160.20:FF:000004">
    <property type="entry name" value="Peptide chain release factor 1"/>
    <property type="match status" value="1"/>
</dbReference>
<dbReference type="Pfam" id="PF03462">
    <property type="entry name" value="PCRF"/>
    <property type="match status" value="1"/>
</dbReference>
<evidence type="ECO:0000256" key="4">
    <source>
        <dbReference type="SAM" id="Coils"/>
    </source>
</evidence>
<dbReference type="PROSITE" id="PS00745">
    <property type="entry name" value="RF_PROK_I"/>
    <property type="match status" value="1"/>
</dbReference>
<sequence>MDLFTLLAPPDKYSWLTVAAISSITNNISPALLSRARSIAQEHATLTDKLATDYDSQAAKRLGELQRTSSAIQEYDKARSALKELQSLLQSKDQELRELAQEDVAPTQERIGYATSALKTSLIPIHPFAHLPCLIEIRPGAGGDEAALFAGDLLRMYEAYCARNGLRTALLKYETADGITAAVGSGGTHVQEAILEVDTPGAYGILRCEAGVHRVQRVPATESKGRTHTSAASVLVLPSVAAEGSQDMGEESFSDPKSDYYVDPKDVKTDVMRASGAGGQHVNRTESAVRLTHLPTNTVVAVQETRSQVQNREKAWRIMRSRIAQMRREEREEEMIRLRRGAGAGKVGRENKVRTYNWGQQRVSDHRSGLDSRHLGDVMEGGDALENVMDSVRAWMAEQEVLGLVAEEESMINIMAAASTTSVPYNIIKADICTESGCSAPYPTSGELATYGSSSIASIAAGPPRTITAQGQYVDCSGKPQSWDGTYHHTSFCLSWNTITSGKPARSGIADTVTITETTVAQGSQNGVPYGVLTSILSAATTPSNAPITSSAFSSVTTTGYSQITSSATPTPFTPDTSDTSLQQCLHNPGGLQADGHVSPGCGNMLQHIMDCYDQQAPWTDPYNGTQSTGFQSCLCQTDSHTTFSPTSALWRNFTGCSHCLLTFVPVSFHRLSIEIQRIENFCCSQNPVAYLFLLRLQGWLGGLHDGTHLEQPPLTGEITNIGALGAKFTIMLPLANVAYGASAPSDGSLAAVTPSLTTLSVTPGMSQSETQLVTS</sequence>
<evidence type="ECO:0000313" key="7">
    <source>
        <dbReference type="Proteomes" id="UP000308549"/>
    </source>
</evidence>
<keyword evidence="3" id="KW-0648">Protein biosynthesis</keyword>
<reference evidence="6 7" key="1">
    <citation type="submission" date="2017-03" db="EMBL/GenBank/DDBJ databases">
        <title>Genomes of endolithic fungi from Antarctica.</title>
        <authorList>
            <person name="Coleine C."/>
            <person name="Masonjones S."/>
            <person name="Stajich J.E."/>
        </authorList>
    </citation>
    <scope>NUCLEOTIDE SEQUENCE [LARGE SCALE GENOMIC DNA]</scope>
    <source>
        <strain evidence="6 7">CCFEE 6315</strain>
    </source>
</reference>
<name>A0A4U0U7U6_9PEZI</name>
<dbReference type="GO" id="GO:0032543">
    <property type="term" value="P:mitochondrial translation"/>
    <property type="evidence" value="ECO:0007669"/>
    <property type="project" value="UniProtKB-ARBA"/>
</dbReference>
<evidence type="ECO:0000256" key="1">
    <source>
        <dbReference type="ARBA" id="ARBA00010835"/>
    </source>
</evidence>
<dbReference type="InterPro" id="IPR000352">
    <property type="entry name" value="Pep_chain_release_fac_I"/>
</dbReference>
<dbReference type="Proteomes" id="UP000308549">
    <property type="component" value="Unassembled WGS sequence"/>
</dbReference>
<dbReference type="Pfam" id="PF00472">
    <property type="entry name" value="RF-1"/>
    <property type="match status" value="1"/>
</dbReference>
<organism evidence="6 7">
    <name type="scientific">Salinomyces thailandicus</name>
    <dbReference type="NCBI Taxonomy" id="706561"/>
    <lineage>
        <taxon>Eukaryota</taxon>
        <taxon>Fungi</taxon>
        <taxon>Dikarya</taxon>
        <taxon>Ascomycota</taxon>
        <taxon>Pezizomycotina</taxon>
        <taxon>Dothideomycetes</taxon>
        <taxon>Dothideomycetidae</taxon>
        <taxon>Mycosphaerellales</taxon>
        <taxon>Teratosphaeriaceae</taxon>
        <taxon>Salinomyces</taxon>
    </lineage>
</organism>
<comment type="caution">
    <text evidence="6">The sequence shown here is derived from an EMBL/GenBank/DDBJ whole genome shotgun (WGS) entry which is preliminary data.</text>
</comment>
<evidence type="ECO:0000259" key="5">
    <source>
        <dbReference type="PROSITE" id="PS00745"/>
    </source>
</evidence>
<dbReference type="OrthoDB" id="2019491at2759"/>
<dbReference type="Gene3D" id="3.30.160.20">
    <property type="match status" value="1"/>
</dbReference>
<gene>
    <name evidence="6" type="ORF">B0A50_02432</name>
</gene>
<dbReference type="AlphaFoldDB" id="A0A4U0U7U6"/>
<dbReference type="SUPFAM" id="SSF75620">
    <property type="entry name" value="Release factor"/>
    <property type="match status" value="1"/>
</dbReference>
<proteinExistence type="inferred from homology"/>
<dbReference type="Gene3D" id="6.10.140.1950">
    <property type="match status" value="1"/>
</dbReference>
<dbReference type="InterPro" id="IPR005139">
    <property type="entry name" value="PCRF"/>
</dbReference>
<dbReference type="Gene3D" id="3.30.70.1660">
    <property type="match status" value="1"/>
</dbReference>
<protein>
    <recommendedName>
        <fullName evidence="5">Prokaryotic-type class I peptide chain release factors domain-containing protein</fullName>
    </recommendedName>
</protein>
<feature type="domain" description="Prokaryotic-type class I peptide chain release factors" evidence="5">
    <location>
        <begin position="273"/>
        <end position="289"/>
    </location>
</feature>
<evidence type="ECO:0000313" key="6">
    <source>
        <dbReference type="EMBL" id="TKA30712.1"/>
    </source>
</evidence>
<dbReference type="PANTHER" id="PTHR43804">
    <property type="entry name" value="LD18447P"/>
    <property type="match status" value="1"/>
</dbReference>
<evidence type="ECO:0000256" key="3">
    <source>
        <dbReference type="ARBA" id="ARBA00022917"/>
    </source>
</evidence>
<comment type="similarity">
    <text evidence="1">Belongs to the prokaryotic/mitochondrial release factor family.</text>
</comment>